<feature type="domain" description="Transposase for insertion sequence element IS21-like C-terminal" evidence="2">
    <location>
        <begin position="73"/>
        <end position="143"/>
    </location>
</feature>
<dbReference type="InterPro" id="IPR054353">
    <property type="entry name" value="IstA-like_C"/>
</dbReference>
<sequence length="180" mass="20599">MTLTMRLRLTAPDLGASDLFKRALDQALSVRGSRDFESVEAYVTFVQTQVVAKKNARSASRLIEERKHLRPLPLTRLPEYTTHHLRVTCWSTITVGSHIYSVPSRLMNHEVEARRYADIVESWLGDDLLEAMPRIRGEKGHRIDYRHVIWSLVKKPGAWGRGRERPRSSSGGAPARCRRV</sequence>
<accession>A0ABZ2LLM9</accession>
<dbReference type="Proteomes" id="UP001370348">
    <property type="component" value="Chromosome"/>
</dbReference>
<feature type="region of interest" description="Disordered" evidence="1">
    <location>
        <begin position="158"/>
        <end position="180"/>
    </location>
</feature>
<dbReference type="RefSeq" id="WP_394821459.1">
    <property type="nucleotide sequence ID" value="NZ_CP089984.1"/>
</dbReference>
<protein>
    <recommendedName>
        <fullName evidence="2">Transposase for insertion sequence element IS21-like C-terminal domain-containing protein</fullName>
    </recommendedName>
</protein>
<organism evidence="3 4">
    <name type="scientific">Pendulispora albinea</name>
    <dbReference type="NCBI Taxonomy" id="2741071"/>
    <lineage>
        <taxon>Bacteria</taxon>
        <taxon>Pseudomonadati</taxon>
        <taxon>Myxococcota</taxon>
        <taxon>Myxococcia</taxon>
        <taxon>Myxococcales</taxon>
        <taxon>Sorangiineae</taxon>
        <taxon>Pendulisporaceae</taxon>
        <taxon>Pendulispora</taxon>
    </lineage>
</organism>
<keyword evidence="4" id="KW-1185">Reference proteome</keyword>
<dbReference type="Pfam" id="PF22483">
    <property type="entry name" value="Mu-transpos_C_2"/>
    <property type="match status" value="1"/>
</dbReference>
<dbReference type="PANTHER" id="PTHR35004">
    <property type="entry name" value="TRANSPOSASE RV3428C-RELATED"/>
    <property type="match status" value="1"/>
</dbReference>
<dbReference type="EMBL" id="CP089984">
    <property type="protein sequence ID" value="WXB11841.1"/>
    <property type="molecule type" value="Genomic_DNA"/>
</dbReference>
<reference evidence="3 4" key="1">
    <citation type="submission" date="2021-12" db="EMBL/GenBank/DDBJ databases">
        <title>Discovery of the Pendulisporaceae a myxobacterial family with distinct sporulation behavior and unique specialized metabolism.</title>
        <authorList>
            <person name="Garcia R."/>
            <person name="Popoff A."/>
            <person name="Bader C.D."/>
            <person name="Loehr J."/>
            <person name="Walesch S."/>
            <person name="Walt C."/>
            <person name="Boldt J."/>
            <person name="Bunk B."/>
            <person name="Haeckl F.J.F.P.J."/>
            <person name="Gunesch A.P."/>
            <person name="Birkelbach J."/>
            <person name="Nuebel U."/>
            <person name="Pietschmann T."/>
            <person name="Bach T."/>
            <person name="Mueller R."/>
        </authorList>
    </citation>
    <scope>NUCLEOTIDE SEQUENCE [LARGE SCALE GENOMIC DNA]</scope>
    <source>
        <strain evidence="3 4">MSr11954</strain>
    </source>
</reference>
<dbReference type="PANTHER" id="PTHR35004:SF7">
    <property type="entry name" value="INTEGRASE PROTEIN"/>
    <property type="match status" value="1"/>
</dbReference>
<evidence type="ECO:0000313" key="4">
    <source>
        <dbReference type="Proteomes" id="UP001370348"/>
    </source>
</evidence>
<evidence type="ECO:0000259" key="2">
    <source>
        <dbReference type="Pfam" id="PF22483"/>
    </source>
</evidence>
<proteinExistence type="predicted"/>
<evidence type="ECO:0000256" key="1">
    <source>
        <dbReference type="SAM" id="MobiDB-lite"/>
    </source>
</evidence>
<gene>
    <name evidence="3" type="ORF">LZC94_28775</name>
</gene>
<evidence type="ECO:0000313" key="3">
    <source>
        <dbReference type="EMBL" id="WXB11841.1"/>
    </source>
</evidence>
<name>A0ABZ2LLM9_9BACT</name>